<dbReference type="Proteomes" id="UP000183997">
    <property type="component" value="Unassembled WGS sequence"/>
</dbReference>
<dbReference type="EMBL" id="FRAR01000021">
    <property type="protein sequence ID" value="SHK71509.1"/>
    <property type="molecule type" value="Genomic_DNA"/>
</dbReference>
<keyword evidence="2" id="KW-0808">Transferase</keyword>
<evidence type="ECO:0000256" key="1">
    <source>
        <dbReference type="SAM" id="Phobius"/>
    </source>
</evidence>
<keyword evidence="1" id="KW-1133">Transmembrane helix</keyword>
<keyword evidence="2" id="KW-0328">Glycosyltransferase</keyword>
<sequence>MKQRLLVPGLLTIITWLVLLLASYPAWQKGLQLSGAFMPFLLALVFVIAFFLYWKAMRDGAVTASNLEVLGWTTALTLLLVLLFPFACEDVYYYMATGQLAEQYQANPYLTTAHQIKAWRLDPFLSTTNWGFLTSVYGPIWTKVAEWLVALTNHHFGLTVLIFKLFAGLVHLINTVLIGFTARNYGIKSSQAMLVYGWNPLLLFELPGHAHNDALLLTFIILAFYALTVRRGLFSLPFLTLAVLVKYTPVLLAPLFLCWLLKRRWFSSLLIGSLLSLVLVFIWWLPYWEGVTTLQGVVKQQNFYSIKSLHYILFTIAQGLWPTSEKVTSFAIISHVLTMVFSLIYFILLLRLWRKKSQHDLPILLTNTVLILLAFLVIANKWFQPWYLSWMLAAVPLLSWQSPLFTVSLLLSLTAELSRLPQMLLGHTHLAMHLLTFLVAWCPLLFYFCLPNGRFLRYSDGTRQEKTHE</sequence>
<dbReference type="AlphaFoldDB" id="A0A1M6UQR0"/>
<name>A0A1M6UQR0_9FIRM</name>
<keyword evidence="3" id="KW-1185">Reference proteome</keyword>
<evidence type="ECO:0000313" key="3">
    <source>
        <dbReference type="Proteomes" id="UP000183997"/>
    </source>
</evidence>
<dbReference type="STRING" id="1121421.SAMN02745123_02883"/>
<feature type="transmembrane region" description="Helical" evidence="1">
    <location>
        <begin position="5"/>
        <end position="27"/>
    </location>
</feature>
<keyword evidence="1" id="KW-0472">Membrane</keyword>
<keyword evidence="1" id="KW-0812">Transmembrane</keyword>
<evidence type="ECO:0000313" key="2">
    <source>
        <dbReference type="EMBL" id="SHK71509.1"/>
    </source>
</evidence>
<feature type="transmembrane region" description="Helical" evidence="1">
    <location>
        <begin position="156"/>
        <end position="180"/>
    </location>
</feature>
<dbReference type="RefSeq" id="WP_072915696.1">
    <property type="nucleotide sequence ID" value="NZ_FRAR01000021.1"/>
</dbReference>
<feature type="transmembrane region" description="Helical" evidence="1">
    <location>
        <begin position="233"/>
        <end position="258"/>
    </location>
</feature>
<dbReference type="OrthoDB" id="138376at2"/>
<proteinExistence type="predicted"/>
<organism evidence="2 3">
    <name type="scientific">Desulforamulus aeronauticus DSM 10349</name>
    <dbReference type="NCBI Taxonomy" id="1121421"/>
    <lineage>
        <taxon>Bacteria</taxon>
        <taxon>Bacillati</taxon>
        <taxon>Bacillota</taxon>
        <taxon>Clostridia</taxon>
        <taxon>Eubacteriales</taxon>
        <taxon>Peptococcaceae</taxon>
        <taxon>Desulforamulus</taxon>
    </lineage>
</organism>
<feature type="transmembrane region" description="Helical" evidence="1">
    <location>
        <begin position="33"/>
        <end position="54"/>
    </location>
</feature>
<feature type="transmembrane region" description="Helical" evidence="1">
    <location>
        <begin position="330"/>
        <end position="350"/>
    </location>
</feature>
<dbReference type="Pfam" id="PF26314">
    <property type="entry name" value="MptA_B_family"/>
    <property type="match status" value="1"/>
</dbReference>
<dbReference type="GO" id="GO:0016757">
    <property type="term" value="F:glycosyltransferase activity"/>
    <property type="evidence" value="ECO:0007669"/>
    <property type="project" value="UniProtKB-KW"/>
</dbReference>
<feature type="transmembrane region" description="Helical" evidence="1">
    <location>
        <begin position="362"/>
        <end position="383"/>
    </location>
</feature>
<accession>A0A1M6UQR0</accession>
<gene>
    <name evidence="2" type="ORF">SAMN02745123_02883</name>
</gene>
<feature type="transmembrane region" description="Helical" evidence="1">
    <location>
        <begin position="66"/>
        <end position="87"/>
    </location>
</feature>
<protein>
    <submittedName>
        <fullName evidence="2">Alpha-1,6-mannosyltransferase</fullName>
    </submittedName>
</protein>
<feature type="transmembrane region" description="Helical" evidence="1">
    <location>
        <begin position="265"/>
        <end position="285"/>
    </location>
</feature>
<feature type="transmembrane region" description="Helical" evidence="1">
    <location>
        <begin position="424"/>
        <end position="448"/>
    </location>
</feature>
<feature type="transmembrane region" description="Helical" evidence="1">
    <location>
        <begin position="201"/>
        <end position="227"/>
    </location>
</feature>
<reference evidence="3" key="1">
    <citation type="submission" date="2016-11" db="EMBL/GenBank/DDBJ databases">
        <authorList>
            <person name="Varghese N."/>
            <person name="Submissions S."/>
        </authorList>
    </citation>
    <scope>NUCLEOTIDE SEQUENCE [LARGE SCALE GENOMIC DNA]</scope>
    <source>
        <strain evidence="3">DSM 10349</strain>
    </source>
</reference>